<dbReference type="AlphaFoldDB" id="T2DL53"/>
<organism evidence="1 2">
    <name type="scientific">Alteromonas mediterranea (strain DSM 17117 / CIP 110805 / LMG 28347 / Deep ecotype)</name>
    <dbReference type="NCBI Taxonomy" id="1774373"/>
    <lineage>
        <taxon>Bacteria</taxon>
        <taxon>Pseudomonadati</taxon>
        <taxon>Pseudomonadota</taxon>
        <taxon>Gammaproteobacteria</taxon>
        <taxon>Alteromonadales</taxon>
        <taxon>Alteromonadaceae</taxon>
        <taxon>Alteromonas/Salinimonas group</taxon>
        <taxon>Alteromonas</taxon>
    </lineage>
</organism>
<accession>T2DL53</accession>
<evidence type="ECO:0000313" key="1">
    <source>
        <dbReference type="EMBL" id="AGV54091.1"/>
    </source>
</evidence>
<proteinExistence type="predicted"/>
<evidence type="ECO:0000313" key="2">
    <source>
        <dbReference type="Proteomes" id="UP000001870"/>
    </source>
</evidence>
<sequence length="35" mass="4117">MKESTILFKLTVFTSFACNHKPFAWCFDANLTYIQ</sequence>
<dbReference type="EMBL" id="CP001103">
    <property type="protein sequence ID" value="AGV54091.1"/>
    <property type="molecule type" value="Genomic_DNA"/>
</dbReference>
<dbReference type="HOGENOM" id="CLU_3362837_0_0_6"/>
<reference evidence="1 2" key="1">
    <citation type="journal article" date="2008" name="ISME J.">
        <title>Comparative genomics of two ecotypes of the marine planktonic copiotroph Alteromonas macleodii suggests alternative lifestyles associated with different kinds of particulate organic matter.</title>
        <authorList>
            <person name="Ivars-Martinez E."/>
            <person name="Martin-Cuadrado A.B."/>
            <person name="D'Auria G."/>
            <person name="Mira A."/>
            <person name="Ferriera S."/>
            <person name="Johnson J."/>
            <person name="Friedman R."/>
            <person name="Rodriguez-Valera F."/>
        </authorList>
    </citation>
    <scope>NUCLEOTIDE SEQUENCE [LARGE SCALE GENOMIC DNA]</scope>
    <source>
        <strain evidence="2">DSM 17117 / CIP 110805 / LMG 28347 / Deep ecotype</strain>
    </source>
</reference>
<name>T2DL53_ALTMD</name>
<gene>
    <name evidence="1" type="ORF">MADE_000001022650</name>
</gene>
<dbReference type="Proteomes" id="UP000001870">
    <property type="component" value="Chromosome"/>
</dbReference>
<dbReference type="KEGG" id="amc:MADE_000001022650"/>
<protein>
    <submittedName>
        <fullName evidence="1">Uncharacterized protein</fullName>
    </submittedName>
</protein>
<reference evidence="1 2" key="2">
    <citation type="journal article" date="2015" name="Antonie Van Leeuwenhoek">
        <title>Ecophysiological diversity of a novel member of the genus Alteromonas, and description of Alteromonas mediterranea sp. nov.</title>
        <authorList>
            <person name="Ivanova E.P."/>
            <person name="Lopez-Perez M."/>
            <person name="Zabalos M."/>
            <person name="Nguyen S.H."/>
            <person name="Webb H.K."/>
            <person name="Ryan J."/>
            <person name="Lagutin K."/>
            <person name="Vyssotski M."/>
            <person name="Crawford R.J."/>
            <person name="Rodriguez-Valera F."/>
        </authorList>
    </citation>
    <scope>NUCLEOTIDE SEQUENCE [LARGE SCALE GENOMIC DNA]</scope>
    <source>
        <strain evidence="2">DSM 17117 / CIP 110805 / LMG 28347 / Deep ecotype</strain>
    </source>
</reference>
<keyword evidence="2" id="KW-1185">Reference proteome</keyword>